<organism evidence="1 2">
    <name type="scientific">Lignipirellula cremea</name>
    <dbReference type="NCBI Taxonomy" id="2528010"/>
    <lineage>
        <taxon>Bacteria</taxon>
        <taxon>Pseudomonadati</taxon>
        <taxon>Planctomycetota</taxon>
        <taxon>Planctomycetia</taxon>
        <taxon>Pirellulales</taxon>
        <taxon>Pirellulaceae</taxon>
        <taxon>Lignipirellula</taxon>
    </lineage>
</organism>
<dbReference type="OrthoDB" id="290212at2"/>
<dbReference type="KEGG" id="lcre:Pla8534_12760"/>
<proteinExistence type="predicted"/>
<gene>
    <name evidence="1" type="ORF">Pla8534_12760</name>
</gene>
<protein>
    <submittedName>
        <fullName evidence="1">Uncharacterized protein</fullName>
    </submittedName>
</protein>
<keyword evidence="2" id="KW-1185">Reference proteome</keyword>
<accession>A0A518DNT3</accession>
<evidence type="ECO:0000313" key="1">
    <source>
        <dbReference type="EMBL" id="QDU93496.1"/>
    </source>
</evidence>
<dbReference type="AlphaFoldDB" id="A0A518DNT3"/>
<dbReference type="Proteomes" id="UP000317648">
    <property type="component" value="Chromosome"/>
</dbReference>
<evidence type="ECO:0000313" key="2">
    <source>
        <dbReference type="Proteomes" id="UP000317648"/>
    </source>
</evidence>
<sequence>MKPTRIISAEDYQLQGAFQAVRSLLLSERYADRLDTPLGYWALPKDRRLPFAFLDRTLNDILHTSFSDLQATPGVGPKKITSLVKLLDRASKEEPTNSNANTVEEGCPSVVVDSSFDPSTVSELTWRKWRDTVRQANLGHVRFGRLAASLREAPSVIWETPLKYYLDYTLSEIRQLRAHGEKRVRTVLEVFHAIHRILENAPCDRRLAIRLAPWFVPGIESWIHQKLETAEPVDWEEMREHLIQPLLDQIAVDGGPDMRDLAETRLGIGETSINVREQARQLGVTRARVYQLFEECAAVMKVRWYEGGHLLDTLFYHARTCVSSEKTLDTLDEMQELLFPRRRARR</sequence>
<reference evidence="1 2" key="1">
    <citation type="submission" date="2019-02" db="EMBL/GenBank/DDBJ databases">
        <title>Deep-cultivation of Planctomycetes and their phenomic and genomic characterization uncovers novel biology.</title>
        <authorList>
            <person name="Wiegand S."/>
            <person name="Jogler M."/>
            <person name="Boedeker C."/>
            <person name="Pinto D."/>
            <person name="Vollmers J."/>
            <person name="Rivas-Marin E."/>
            <person name="Kohn T."/>
            <person name="Peeters S.H."/>
            <person name="Heuer A."/>
            <person name="Rast P."/>
            <person name="Oberbeckmann S."/>
            <person name="Bunk B."/>
            <person name="Jeske O."/>
            <person name="Meyerdierks A."/>
            <person name="Storesund J.E."/>
            <person name="Kallscheuer N."/>
            <person name="Luecker S."/>
            <person name="Lage O.M."/>
            <person name="Pohl T."/>
            <person name="Merkel B.J."/>
            <person name="Hornburger P."/>
            <person name="Mueller R.-W."/>
            <person name="Bruemmer F."/>
            <person name="Labrenz M."/>
            <person name="Spormann A.M."/>
            <person name="Op den Camp H."/>
            <person name="Overmann J."/>
            <person name="Amann R."/>
            <person name="Jetten M.S.M."/>
            <person name="Mascher T."/>
            <person name="Medema M.H."/>
            <person name="Devos D.P."/>
            <person name="Kaster A.-K."/>
            <person name="Ovreas L."/>
            <person name="Rohde M."/>
            <person name="Galperin M.Y."/>
            <person name="Jogler C."/>
        </authorList>
    </citation>
    <scope>NUCLEOTIDE SEQUENCE [LARGE SCALE GENOMIC DNA]</scope>
    <source>
        <strain evidence="1 2">Pla85_3_4</strain>
    </source>
</reference>
<dbReference type="EMBL" id="CP036433">
    <property type="protein sequence ID" value="QDU93496.1"/>
    <property type="molecule type" value="Genomic_DNA"/>
</dbReference>
<name>A0A518DNT3_9BACT</name>
<dbReference type="RefSeq" id="WP_145050352.1">
    <property type="nucleotide sequence ID" value="NZ_CP036433.1"/>
</dbReference>